<dbReference type="AlphaFoldDB" id="A0A919Y293"/>
<reference evidence="2" key="1">
    <citation type="submission" date="2021-03" db="EMBL/GenBank/DDBJ databases">
        <title>Antimicrobial resistance genes in bacteria isolated from Japanese honey, and their potential for conferring macrolide and lincosamide resistance in the American foulbrood pathogen Paenibacillus larvae.</title>
        <authorList>
            <person name="Okamoto M."/>
            <person name="Kumagai M."/>
            <person name="Kanamori H."/>
            <person name="Takamatsu D."/>
        </authorList>
    </citation>
    <scope>NUCLEOTIDE SEQUENCE</scope>
    <source>
        <strain evidence="2">J41TS4</strain>
    </source>
</reference>
<dbReference type="EMBL" id="BORS01000002">
    <property type="protein sequence ID" value="GIO40968.1"/>
    <property type="molecule type" value="Genomic_DNA"/>
</dbReference>
<dbReference type="Pfam" id="PF00881">
    <property type="entry name" value="Nitroreductase"/>
    <property type="match status" value="1"/>
</dbReference>
<dbReference type="InterPro" id="IPR029479">
    <property type="entry name" value="Nitroreductase"/>
</dbReference>
<name>A0A919Y293_9BACL</name>
<keyword evidence="3" id="KW-1185">Reference proteome</keyword>
<dbReference type="InterPro" id="IPR000415">
    <property type="entry name" value="Nitroreductase-like"/>
</dbReference>
<organism evidence="2 3">
    <name type="scientific">Paenibacillus apis</name>
    <dbReference type="NCBI Taxonomy" id="1792174"/>
    <lineage>
        <taxon>Bacteria</taxon>
        <taxon>Bacillati</taxon>
        <taxon>Bacillota</taxon>
        <taxon>Bacilli</taxon>
        <taxon>Bacillales</taxon>
        <taxon>Paenibacillaceae</taxon>
        <taxon>Paenibacillus</taxon>
    </lineage>
</organism>
<protein>
    <submittedName>
        <fullName evidence="2">Nitroreductase</fullName>
    </submittedName>
</protein>
<proteinExistence type="predicted"/>
<dbReference type="Proteomes" id="UP000678895">
    <property type="component" value="Unassembled WGS sequence"/>
</dbReference>
<dbReference type="PANTHER" id="PTHR43821">
    <property type="entry name" value="NAD(P)H NITROREDUCTASE YDJA-RELATED"/>
    <property type="match status" value="1"/>
</dbReference>
<evidence type="ECO:0000259" key="1">
    <source>
        <dbReference type="Pfam" id="PF00881"/>
    </source>
</evidence>
<dbReference type="InterPro" id="IPR052530">
    <property type="entry name" value="NAD(P)H_nitroreductase"/>
</dbReference>
<accession>A0A919Y293</accession>
<feature type="domain" description="Nitroreductase" evidence="1">
    <location>
        <begin position="38"/>
        <end position="197"/>
    </location>
</feature>
<dbReference type="GO" id="GO:0016491">
    <property type="term" value="F:oxidoreductase activity"/>
    <property type="evidence" value="ECO:0007669"/>
    <property type="project" value="InterPro"/>
</dbReference>
<dbReference type="PANTHER" id="PTHR43821:SF1">
    <property type="entry name" value="NAD(P)H NITROREDUCTASE YDJA-RELATED"/>
    <property type="match status" value="1"/>
</dbReference>
<comment type="caution">
    <text evidence="2">The sequence shown here is derived from an EMBL/GenBank/DDBJ whole genome shotgun (WGS) entry which is preliminary data.</text>
</comment>
<sequence>MIMIIIRCILVVDEHKGDETMEELNLQPEISQAAAKVIRERRTIRRFANRALSGEELEAMFRLAERTVTLEYDPEALRFVIFTTEEGKRQTAAAIMAAYSNQGLYRWIPGKLLQTLAEQVAKTPAIVAVIRRESDDPSFNDRQLAAASAMIHSFTLLAWERKLGLVWNTEPVVDHEVLAASIGLAGDERLVCLLYLGEYDKVPKGKMRKPASGRWTVLETVGREEQQTR</sequence>
<dbReference type="Gene3D" id="3.40.109.10">
    <property type="entry name" value="NADH Oxidase"/>
    <property type="match status" value="1"/>
</dbReference>
<evidence type="ECO:0000313" key="3">
    <source>
        <dbReference type="Proteomes" id="UP000678895"/>
    </source>
</evidence>
<evidence type="ECO:0000313" key="2">
    <source>
        <dbReference type="EMBL" id="GIO40968.1"/>
    </source>
</evidence>
<gene>
    <name evidence="2" type="ORF">J41TS4_07260</name>
</gene>
<dbReference type="SUPFAM" id="SSF55469">
    <property type="entry name" value="FMN-dependent nitroreductase-like"/>
    <property type="match status" value="1"/>
</dbReference>